<accession>A0A431TVC6</accession>
<comment type="caution">
    <text evidence="1">The sequence shown here is derived from an EMBL/GenBank/DDBJ whole genome shotgun (WGS) entry which is preliminary data.</text>
</comment>
<protein>
    <submittedName>
        <fullName evidence="1">Uncharacterized protein</fullName>
    </submittedName>
</protein>
<reference evidence="1 2" key="1">
    <citation type="submission" date="2018-12" db="EMBL/GenBank/DDBJ databases">
        <title>Hymenobacter gummosus sp. nov., isolated from a spring.</title>
        <authorList>
            <person name="Nie L."/>
        </authorList>
    </citation>
    <scope>NUCLEOTIDE SEQUENCE [LARGE SCALE GENOMIC DNA]</scope>
    <source>
        <strain evidence="1 2">KCTC 52166</strain>
    </source>
</reference>
<organism evidence="1 2">
    <name type="scientific">Hymenobacter gummosus</name>
    <dbReference type="NCBI Taxonomy" id="1776032"/>
    <lineage>
        <taxon>Bacteria</taxon>
        <taxon>Pseudomonadati</taxon>
        <taxon>Bacteroidota</taxon>
        <taxon>Cytophagia</taxon>
        <taxon>Cytophagales</taxon>
        <taxon>Hymenobacteraceae</taxon>
        <taxon>Hymenobacter</taxon>
    </lineage>
</organism>
<dbReference type="RefSeq" id="WP_126696218.1">
    <property type="nucleotide sequence ID" value="NZ_RXOF01000022.1"/>
</dbReference>
<evidence type="ECO:0000313" key="2">
    <source>
        <dbReference type="Proteomes" id="UP000282184"/>
    </source>
</evidence>
<dbReference type="AlphaFoldDB" id="A0A431TVC6"/>
<dbReference type="EMBL" id="RXOF01000022">
    <property type="protein sequence ID" value="RTQ45104.1"/>
    <property type="molecule type" value="Genomic_DNA"/>
</dbReference>
<keyword evidence="2" id="KW-1185">Reference proteome</keyword>
<gene>
    <name evidence="1" type="ORF">EJV47_26400</name>
</gene>
<sequence>MSAEHTVKIDLTLEASGRHLAFSKDLLEVAHVFRRVGGEAAPWQRVAVNARSPFLDTDAFAPGTLVEYYVQHETQQGEPEARSHVVSTTVG</sequence>
<dbReference type="Proteomes" id="UP000282184">
    <property type="component" value="Unassembled WGS sequence"/>
</dbReference>
<name>A0A431TVC6_9BACT</name>
<evidence type="ECO:0000313" key="1">
    <source>
        <dbReference type="EMBL" id="RTQ45104.1"/>
    </source>
</evidence>
<dbReference type="OrthoDB" id="884051at2"/>
<proteinExistence type="predicted"/>